<feature type="domain" description="CBS" evidence="7">
    <location>
        <begin position="547"/>
        <end position="607"/>
    </location>
</feature>
<feature type="transmembrane region" description="Helical" evidence="6">
    <location>
        <begin position="357"/>
        <end position="384"/>
    </location>
</feature>
<keyword evidence="2 6" id="KW-0812">Transmembrane</keyword>
<dbReference type="InterPro" id="IPR000644">
    <property type="entry name" value="CBS_dom"/>
</dbReference>
<feature type="transmembrane region" description="Helical" evidence="6">
    <location>
        <begin position="100"/>
        <end position="123"/>
    </location>
</feature>
<evidence type="ECO:0000256" key="5">
    <source>
        <dbReference type="PROSITE-ProRule" id="PRU00703"/>
    </source>
</evidence>
<feature type="transmembrane region" description="Helical" evidence="6">
    <location>
        <begin position="330"/>
        <end position="351"/>
    </location>
</feature>
<feature type="transmembrane region" description="Helical" evidence="6">
    <location>
        <begin position="186"/>
        <end position="208"/>
    </location>
</feature>
<feature type="transmembrane region" description="Helical" evidence="6">
    <location>
        <begin position="405"/>
        <end position="424"/>
    </location>
</feature>
<evidence type="ECO:0000256" key="1">
    <source>
        <dbReference type="ARBA" id="ARBA00004141"/>
    </source>
</evidence>
<dbReference type="AlphaFoldDB" id="A0A1V0N4E0"/>
<dbReference type="Gene3D" id="3.10.580.10">
    <property type="entry name" value="CBS-domain"/>
    <property type="match status" value="1"/>
</dbReference>
<evidence type="ECO:0000259" key="7">
    <source>
        <dbReference type="PROSITE" id="PS51371"/>
    </source>
</evidence>
<evidence type="ECO:0000256" key="2">
    <source>
        <dbReference type="ARBA" id="ARBA00022692"/>
    </source>
</evidence>
<dbReference type="KEGG" id="fai:FAD_1086"/>
<feature type="transmembrane region" description="Helical" evidence="6">
    <location>
        <begin position="49"/>
        <end position="66"/>
    </location>
</feature>
<dbReference type="InterPro" id="IPR050367">
    <property type="entry name" value="APC_superfamily"/>
</dbReference>
<keyword evidence="5" id="KW-0129">CBS domain</keyword>
<feature type="transmembrane region" description="Helical" evidence="6">
    <location>
        <begin position="152"/>
        <end position="174"/>
    </location>
</feature>
<dbReference type="PANTHER" id="PTHR42770:SF11">
    <property type="entry name" value="INNER MEMBRANE TRANSPORT PROTEIN YBAT"/>
    <property type="match status" value="1"/>
</dbReference>
<comment type="subcellular location">
    <subcellularLocation>
        <location evidence="1">Membrane</location>
        <topology evidence="1">Multi-pass membrane protein</topology>
    </subcellularLocation>
</comment>
<feature type="transmembrane region" description="Helical" evidence="6">
    <location>
        <begin position="228"/>
        <end position="252"/>
    </location>
</feature>
<keyword evidence="9" id="KW-1185">Reference proteome</keyword>
<name>A0A1V0N4E0_9ARCH</name>
<proteinExistence type="predicted"/>
<organism evidence="8 9">
    <name type="scientific">Ferroplasma acidiphilum</name>
    <dbReference type="NCBI Taxonomy" id="74969"/>
    <lineage>
        <taxon>Archaea</taxon>
        <taxon>Methanobacteriati</taxon>
        <taxon>Thermoplasmatota</taxon>
        <taxon>Thermoplasmata</taxon>
        <taxon>Thermoplasmatales</taxon>
        <taxon>Ferroplasmaceae</taxon>
        <taxon>Ferroplasma</taxon>
    </lineage>
</organism>
<accession>A0A1V0N4E0</accession>
<dbReference type="SMART" id="SM00116">
    <property type="entry name" value="CBS"/>
    <property type="match status" value="2"/>
</dbReference>
<feature type="transmembrane region" description="Helical" evidence="6">
    <location>
        <begin position="289"/>
        <end position="309"/>
    </location>
</feature>
<sequence>MTETSPQNGELTRHLTFKDVFFLSFGGMSPLLSILTYAAFAITLAGFDAPIVMVIGMLLVLVNGLVVTQLSKRFSSSGGYYTYAFQALSARIGFDTGWMYIFYSILYALAYLTGAIFIIVTVLGISEYYAFLLIIIPSITFLIVGIKLSSRYALYAVAIEISLMLAIVVISFVVTKGAAYIPNPAVYHISGGDFALGILFAMGIPTGYGSIAPVSGEVSNPKKVVGRSVISVILIGGTLATLMIYAFANLILQTNIAIPTSDKLPVIGIILHNFGKYGIYLYYAAGIATINDAILAILSFGSAASRTFFRMGYDKSFPSIFAKKVKDNPIVASFAVSAIMVALPLLIMHYITVETAFILLGTISALGGLFIHVSANFSLIRIGLRRGRRLISRTQKGIYSYIKDFKEVILALVAAIISSIVLVYSAYSTVSWYTLLFLVWIVVGFILSEVKAITLKTSDDMMDISKEGKILAENLMNIKVMDARIPGLDVIVGINDPLRAALEKLLSKNIPYAIVLDGNMKPVGTLYVIDILLLPKDAIDRGKVNQMHLEKVVNISVNDEVTDAVRILKENNVNILSIVDGSGKCTGTITEREILLKLASTDKPAVE</sequence>
<dbReference type="RefSeq" id="WP_081142474.1">
    <property type="nucleotide sequence ID" value="NZ_CP015363.1"/>
</dbReference>
<dbReference type="STRING" id="74969.FAD_1086"/>
<dbReference type="Gene3D" id="1.20.1740.10">
    <property type="entry name" value="Amino acid/polyamine transporter I"/>
    <property type="match status" value="1"/>
</dbReference>
<protein>
    <submittedName>
        <fullName evidence="8">Amino acid permease</fullName>
    </submittedName>
</protein>
<dbReference type="EMBL" id="CP015363">
    <property type="protein sequence ID" value="ARD84966.1"/>
    <property type="molecule type" value="Genomic_DNA"/>
</dbReference>
<dbReference type="Pfam" id="PF00324">
    <property type="entry name" value="AA_permease"/>
    <property type="match status" value="1"/>
</dbReference>
<dbReference type="GO" id="GO:0055085">
    <property type="term" value="P:transmembrane transport"/>
    <property type="evidence" value="ECO:0007669"/>
    <property type="project" value="InterPro"/>
</dbReference>
<dbReference type="Pfam" id="PF00571">
    <property type="entry name" value="CBS"/>
    <property type="match status" value="2"/>
</dbReference>
<gene>
    <name evidence="8" type="ORF">FAD_1086</name>
</gene>
<feature type="transmembrane region" description="Helical" evidence="6">
    <location>
        <begin position="20"/>
        <end position="43"/>
    </location>
</feature>
<dbReference type="PANTHER" id="PTHR42770">
    <property type="entry name" value="AMINO ACID TRANSPORTER-RELATED"/>
    <property type="match status" value="1"/>
</dbReference>
<feature type="transmembrane region" description="Helical" evidence="6">
    <location>
        <begin position="128"/>
        <end position="146"/>
    </location>
</feature>
<keyword evidence="4 6" id="KW-0472">Membrane</keyword>
<keyword evidence="3 6" id="KW-1133">Transmembrane helix</keyword>
<evidence type="ECO:0000313" key="8">
    <source>
        <dbReference type="EMBL" id="ARD84966.1"/>
    </source>
</evidence>
<dbReference type="OrthoDB" id="43026at2157"/>
<feature type="transmembrane region" description="Helical" evidence="6">
    <location>
        <begin position="430"/>
        <end position="448"/>
    </location>
</feature>
<dbReference type="PROSITE" id="PS51371">
    <property type="entry name" value="CBS"/>
    <property type="match status" value="1"/>
</dbReference>
<dbReference type="SUPFAM" id="SSF54631">
    <property type="entry name" value="CBS-domain pair"/>
    <property type="match status" value="1"/>
</dbReference>
<evidence type="ECO:0000256" key="6">
    <source>
        <dbReference type="SAM" id="Phobius"/>
    </source>
</evidence>
<evidence type="ECO:0000256" key="4">
    <source>
        <dbReference type="ARBA" id="ARBA00023136"/>
    </source>
</evidence>
<dbReference type="Proteomes" id="UP000192050">
    <property type="component" value="Chromosome"/>
</dbReference>
<evidence type="ECO:0000313" key="9">
    <source>
        <dbReference type="Proteomes" id="UP000192050"/>
    </source>
</evidence>
<dbReference type="GeneID" id="31676584"/>
<evidence type="ECO:0000256" key="3">
    <source>
        <dbReference type="ARBA" id="ARBA00022989"/>
    </source>
</evidence>
<dbReference type="GO" id="GO:0016020">
    <property type="term" value="C:membrane"/>
    <property type="evidence" value="ECO:0007669"/>
    <property type="project" value="UniProtKB-SubCell"/>
</dbReference>
<reference evidence="8 9" key="1">
    <citation type="submission" date="2011-10" db="EMBL/GenBank/DDBJ databases">
        <title>Metabolic and evolutionary patterns in the extreme acidophile Ferroplasma acidiphilum.</title>
        <authorList>
            <person name="Golyshina O.V."/>
            <person name="Kozyavkin S.A."/>
            <person name="Tatusov R.L."/>
            <person name="Slesarev A.I."/>
            <person name="Golyshin P.N."/>
        </authorList>
    </citation>
    <scope>NUCLEOTIDE SEQUENCE [LARGE SCALE GENOMIC DNA]</scope>
    <source>
        <strain evidence="9">Y</strain>
    </source>
</reference>
<dbReference type="InterPro" id="IPR004841">
    <property type="entry name" value="AA-permease/SLC12A_dom"/>
</dbReference>
<dbReference type="CDD" id="cd02205">
    <property type="entry name" value="CBS_pair_SF"/>
    <property type="match status" value="1"/>
</dbReference>
<dbReference type="InterPro" id="IPR046342">
    <property type="entry name" value="CBS_dom_sf"/>
</dbReference>